<dbReference type="EMBL" id="JAENHL010000008">
    <property type="protein sequence ID" value="MBK1871217.1"/>
    <property type="molecule type" value="Genomic_DNA"/>
</dbReference>
<keyword evidence="2" id="KW-1185">Reference proteome</keyword>
<gene>
    <name evidence="1" type="ORF">JHL16_32930</name>
</gene>
<comment type="caution">
    <text evidence="1">The sequence shown here is derived from an EMBL/GenBank/DDBJ whole genome shotgun (WGS) entry which is preliminary data.</text>
</comment>
<evidence type="ECO:0000313" key="1">
    <source>
        <dbReference type="EMBL" id="MBK1871217.1"/>
    </source>
</evidence>
<dbReference type="Proteomes" id="UP000616151">
    <property type="component" value="Unassembled WGS sequence"/>
</dbReference>
<proteinExistence type="predicted"/>
<organism evidence="1 2">
    <name type="scientific">Taklimakanibacter albus</name>
    <dbReference type="NCBI Taxonomy" id="2800327"/>
    <lineage>
        <taxon>Bacteria</taxon>
        <taxon>Pseudomonadati</taxon>
        <taxon>Pseudomonadota</taxon>
        <taxon>Alphaproteobacteria</taxon>
        <taxon>Hyphomicrobiales</taxon>
        <taxon>Aestuariivirgaceae</taxon>
        <taxon>Taklimakanibacter</taxon>
    </lineage>
</organism>
<sequence length="164" mass="17733">MTDNARGPEGGEARVGYGRPPKSGQFRKGVSGNPKGKPKGAKNRPRAESEQLRALIRREAYRPVKVRIDGTELTMPLAQAALRSLGTAALSGETRALAIFLKILSAGAAEEDAVMEEILEEARETEKPVIRVRIVDAVDGRAVPTDEVLYPYGGGPAQRDRQDK</sequence>
<evidence type="ECO:0000313" key="2">
    <source>
        <dbReference type="Proteomes" id="UP000616151"/>
    </source>
</evidence>
<name>A0ACC5RF31_9HYPH</name>
<accession>A0ACC5RF31</accession>
<reference evidence="1" key="1">
    <citation type="submission" date="2021-01" db="EMBL/GenBank/DDBJ databases">
        <authorList>
            <person name="Sun Q."/>
        </authorList>
    </citation>
    <scope>NUCLEOTIDE SEQUENCE</scope>
    <source>
        <strain evidence="1">YIM B02566</strain>
    </source>
</reference>
<protein>
    <submittedName>
        <fullName evidence="1">Uncharacterized protein</fullName>
    </submittedName>
</protein>